<gene>
    <name evidence="1" type="ORF">B0J13DRAFT_424098</name>
</gene>
<sequence>YRDRLRVEMRERRLATTRCHMLSETADVFDILIRAPHDSHQLRKLLDFSPSHLVVCAYLLSKYTLRWQFCRVAALLCNRAHLNSMREVVNPAKDHKLYTVARRHGIEPEGFELVCRRLR</sequence>
<comment type="caution">
    <text evidence="1">The sequence shown here is derived from an EMBL/GenBank/DDBJ whole genome shotgun (WGS) entry which is preliminary data.</text>
</comment>
<accession>A0A9P9EMK8</accession>
<dbReference type="Proteomes" id="UP000717696">
    <property type="component" value="Unassembled WGS sequence"/>
</dbReference>
<dbReference type="EMBL" id="JAGMUU010000014">
    <property type="protein sequence ID" value="KAH7139781.1"/>
    <property type="molecule type" value="Genomic_DNA"/>
</dbReference>
<organism evidence="1 2">
    <name type="scientific">Dactylonectria estremocensis</name>
    <dbReference type="NCBI Taxonomy" id="1079267"/>
    <lineage>
        <taxon>Eukaryota</taxon>
        <taxon>Fungi</taxon>
        <taxon>Dikarya</taxon>
        <taxon>Ascomycota</taxon>
        <taxon>Pezizomycotina</taxon>
        <taxon>Sordariomycetes</taxon>
        <taxon>Hypocreomycetidae</taxon>
        <taxon>Hypocreales</taxon>
        <taxon>Nectriaceae</taxon>
        <taxon>Dactylonectria</taxon>
    </lineage>
</organism>
<proteinExistence type="predicted"/>
<name>A0A9P9EMK8_9HYPO</name>
<dbReference type="OrthoDB" id="3582307at2759"/>
<protein>
    <submittedName>
        <fullName evidence="1">Uncharacterized protein</fullName>
    </submittedName>
</protein>
<evidence type="ECO:0000313" key="2">
    <source>
        <dbReference type="Proteomes" id="UP000717696"/>
    </source>
</evidence>
<feature type="non-terminal residue" evidence="1">
    <location>
        <position position="119"/>
    </location>
</feature>
<keyword evidence="2" id="KW-1185">Reference proteome</keyword>
<feature type="non-terminal residue" evidence="1">
    <location>
        <position position="1"/>
    </location>
</feature>
<dbReference type="AlphaFoldDB" id="A0A9P9EMK8"/>
<evidence type="ECO:0000313" key="1">
    <source>
        <dbReference type="EMBL" id="KAH7139781.1"/>
    </source>
</evidence>
<reference evidence="1" key="1">
    <citation type="journal article" date="2021" name="Nat. Commun.">
        <title>Genetic determinants of endophytism in the Arabidopsis root mycobiome.</title>
        <authorList>
            <person name="Mesny F."/>
            <person name="Miyauchi S."/>
            <person name="Thiergart T."/>
            <person name="Pickel B."/>
            <person name="Atanasova L."/>
            <person name="Karlsson M."/>
            <person name="Huettel B."/>
            <person name="Barry K.W."/>
            <person name="Haridas S."/>
            <person name="Chen C."/>
            <person name="Bauer D."/>
            <person name="Andreopoulos W."/>
            <person name="Pangilinan J."/>
            <person name="LaButti K."/>
            <person name="Riley R."/>
            <person name="Lipzen A."/>
            <person name="Clum A."/>
            <person name="Drula E."/>
            <person name="Henrissat B."/>
            <person name="Kohler A."/>
            <person name="Grigoriev I.V."/>
            <person name="Martin F.M."/>
            <person name="Hacquard S."/>
        </authorList>
    </citation>
    <scope>NUCLEOTIDE SEQUENCE</scope>
    <source>
        <strain evidence="1">MPI-CAGE-AT-0021</strain>
    </source>
</reference>